<evidence type="ECO:0000256" key="11">
    <source>
        <dbReference type="SAM" id="Phobius"/>
    </source>
</evidence>
<organism evidence="13 14">
    <name type="scientific">Passalora fulva</name>
    <name type="common">Tomato leaf mold</name>
    <name type="synonym">Cladosporium fulvum</name>
    <dbReference type="NCBI Taxonomy" id="5499"/>
    <lineage>
        <taxon>Eukaryota</taxon>
        <taxon>Fungi</taxon>
        <taxon>Dikarya</taxon>
        <taxon>Ascomycota</taxon>
        <taxon>Pezizomycotina</taxon>
        <taxon>Dothideomycetes</taxon>
        <taxon>Dothideomycetidae</taxon>
        <taxon>Mycosphaerellales</taxon>
        <taxon>Mycosphaerellaceae</taxon>
        <taxon>Fulvia</taxon>
    </lineage>
</organism>
<feature type="transmembrane region" description="Helical" evidence="11">
    <location>
        <begin position="160"/>
        <end position="183"/>
    </location>
</feature>
<feature type="region of interest" description="Disordered" evidence="10">
    <location>
        <begin position="299"/>
        <end position="364"/>
    </location>
</feature>
<proteinExistence type="predicted"/>
<feature type="transmembrane region" description="Helical" evidence="11">
    <location>
        <begin position="95"/>
        <end position="118"/>
    </location>
</feature>
<dbReference type="GO" id="GO:1902600">
    <property type="term" value="P:proton transmembrane transport"/>
    <property type="evidence" value="ECO:0007669"/>
    <property type="project" value="InterPro"/>
</dbReference>
<dbReference type="Pfam" id="PF00999">
    <property type="entry name" value="Na_H_Exchanger"/>
    <property type="match status" value="1"/>
</dbReference>
<accession>A0A9Q8LEL8</accession>
<keyword evidence="6" id="KW-0915">Sodium</keyword>
<keyword evidence="2" id="KW-0813">Transport</keyword>
<comment type="subcellular location">
    <subcellularLocation>
        <location evidence="1">Membrane</location>
        <topology evidence="1">Multi-pass membrane protein</topology>
    </subcellularLocation>
</comment>
<feature type="region of interest" description="Disordered" evidence="10">
    <location>
        <begin position="463"/>
        <end position="496"/>
    </location>
</feature>
<dbReference type="GeneID" id="71984128"/>
<keyword evidence="9" id="KW-0739">Sodium transport</keyword>
<feature type="transmembrane region" description="Helical" evidence="11">
    <location>
        <begin position="6"/>
        <end position="26"/>
    </location>
</feature>
<feature type="transmembrane region" description="Helical" evidence="11">
    <location>
        <begin position="237"/>
        <end position="256"/>
    </location>
</feature>
<name>A0A9Q8LEL8_PASFU</name>
<feature type="transmembrane region" description="Helical" evidence="11">
    <location>
        <begin position="543"/>
        <end position="566"/>
    </location>
</feature>
<feature type="transmembrane region" description="Helical" evidence="11">
    <location>
        <begin position="38"/>
        <end position="56"/>
    </location>
</feature>
<dbReference type="GO" id="GO:0016020">
    <property type="term" value="C:membrane"/>
    <property type="evidence" value="ECO:0007669"/>
    <property type="project" value="UniProtKB-SubCell"/>
</dbReference>
<dbReference type="PANTHER" id="PTHR43562">
    <property type="entry name" value="NAPA-TYPE SODIUM/HYDROGEN ANTIPORTER"/>
    <property type="match status" value="1"/>
</dbReference>
<keyword evidence="3" id="KW-0050">Antiport</keyword>
<dbReference type="OrthoDB" id="1288932at2759"/>
<dbReference type="KEGG" id="ffu:CLAFUR5_04250"/>
<feature type="transmembrane region" description="Helical" evidence="11">
    <location>
        <begin position="130"/>
        <end position="148"/>
    </location>
</feature>
<dbReference type="GO" id="GO:0006814">
    <property type="term" value="P:sodium ion transport"/>
    <property type="evidence" value="ECO:0007669"/>
    <property type="project" value="UniProtKB-KW"/>
</dbReference>
<dbReference type="Gene3D" id="1.20.1530.20">
    <property type="match status" value="3"/>
</dbReference>
<feature type="compositionally biased region" description="Polar residues" evidence="10">
    <location>
        <begin position="463"/>
        <end position="484"/>
    </location>
</feature>
<evidence type="ECO:0000313" key="14">
    <source>
        <dbReference type="Proteomes" id="UP000756132"/>
    </source>
</evidence>
<evidence type="ECO:0000256" key="4">
    <source>
        <dbReference type="ARBA" id="ARBA00022692"/>
    </source>
</evidence>
<dbReference type="GO" id="GO:0015297">
    <property type="term" value="F:antiporter activity"/>
    <property type="evidence" value="ECO:0007669"/>
    <property type="project" value="UniProtKB-KW"/>
</dbReference>
<evidence type="ECO:0000256" key="2">
    <source>
        <dbReference type="ARBA" id="ARBA00022448"/>
    </source>
</evidence>
<dbReference type="InterPro" id="IPR006153">
    <property type="entry name" value="Cation/H_exchanger_TM"/>
</dbReference>
<feature type="transmembrane region" description="Helical" evidence="11">
    <location>
        <begin position="413"/>
        <end position="436"/>
    </location>
</feature>
<evidence type="ECO:0000256" key="1">
    <source>
        <dbReference type="ARBA" id="ARBA00004141"/>
    </source>
</evidence>
<keyword evidence="4 11" id="KW-0812">Transmembrane</keyword>
<feature type="transmembrane region" description="Helical" evidence="11">
    <location>
        <begin position="195"/>
        <end position="216"/>
    </location>
</feature>
<evidence type="ECO:0000256" key="6">
    <source>
        <dbReference type="ARBA" id="ARBA00023053"/>
    </source>
</evidence>
<dbReference type="Proteomes" id="UP000756132">
    <property type="component" value="Chromosome 4"/>
</dbReference>
<protein>
    <recommendedName>
        <fullName evidence="12">Cation/H+ exchanger transmembrane domain-containing protein</fullName>
    </recommendedName>
</protein>
<dbReference type="RefSeq" id="XP_047760338.1">
    <property type="nucleotide sequence ID" value="XM_047903398.1"/>
</dbReference>
<evidence type="ECO:0000256" key="8">
    <source>
        <dbReference type="ARBA" id="ARBA00023136"/>
    </source>
</evidence>
<keyword evidence="8 11" id="KW-0472">Membrane</keyword>
<keyword evidence="7" id="KW-0406">Ion transport</keyword>
<evidence type="ECO:0000313" key="13">
    <source>
        <dbReference type="EMBL" id="UJO15972.1"/>
    </source>
</evidence>
<feature type="domain" description="Cation/H+ exchanger transmembrane" evidence="12">
    <location>
        <begin position="35"/>
        <end position="279"/>
    </location>
</feature>
<feature type="transmembrane region" description="Helical" evidence="11">
    <location>
        <begin position="262"/>
        <end position="281"/>
    </location>
</feature>
<evidence type="ECO:0000256" key="5">
    <source>
        <dbReference type="ARBA" id="ARBA00022989"/>
    </source>
</evidence>
<feature type="transmembrane region" description="Helical" evidence="11">
    <location>
        <begin position="68"/>
        <end position="88"/>
    </location>
</feature>
<evidence type="ECO:0000259" key="12">
    <source>
        <dbReference type="Pfam" id="PF00999"/>
    </source>
</evidence>
<keyword evidence="14" id="KW-1185">Reference proteome</keyword>
<reference evidence="13" key="1">
    <citation type="submission" date="2021-12" db="EMBL/GenBank/DDBJ databases">
        <authorList>
            <person name="Zaccaron A."/>
            <person name="Stergiopoulos I."/>
        </authorList>
    </citation>
    <scope>NUCLEOTIDE SEQUENCE</scope>
    <source>
        <strain evidence="13">Race5_Kim</strain>
    </source>
</reference>
<dbReference type="PANTHER" id="PTHR43562:SF3">
    <property type="entry name" value="SODIUM ION_PROTON EXCHANGER (EUROFUNG)"/>
    <property type="match status" value="1"/>
</dbReference>
<evidence type="ECO:0000256" key="10">
    <source>
        <dbReference type="SAM" id="MobiDB-lite"/>
    </source>
</evidence>
<dbReference type="EMBL" id="CP090166">
    <property type="protein sequence ID" value="UJO15972.1"/>
    <property type="molecule type" value="Genomic_DNA"/>
</dbReference>
<dbReference type="AlphaFoldDB" id="A0A9Q8LEL8"/>
<gene>
    <name evidence="13" type="ORF">CLAFUR5_04250</name>
</gene>
<reference evidence="13" key="2">
    <citation type="journal article" date="2022" name="Microb. Genom.">
        <title>A chromosome-scale genome assembly of the tomato pathogen Cladosporium fulvum reveals a compartmentalized genome architecture and the presence of a dispensable chromosome.</title>
        <authorList>
            <person name="Zaccaron A.Z."/>
            <person name="Chen L.H."/>
            <person name="Samaras A."/>
            <person name="Stergiopoulos I."/>
        </authorList>
    </citation>
    <scope>NUCLEOTIDE SEQUENCE</scope>
    <source>
        <strain evidence="13">Race5_Kim</strain>
    </source>
</reference>
<evidence type="ECO:0000256" key="3">
    <source>
        <dbReference type="ARBA" id="ARBA00022449"/>
    </source>
</evidence>
<keyword evidence="5 11" id="KW-1133">Transmembrane helix</keyword>
<sequence>MSSSPAALAYHEPGIITILILASFLLLENAINWAFDKLLFCGLLGQIAVGVAWGTPGAKWLSIDVENTIMQIGYLGLILLVFEGGLAADLKTLRSYLSLSSIVALIGISAPIGLSFLLQSFMEITPVQSFAAGAALCSTSLGTTFTILSTSGLSQSRLGVVLSSAAMMDDLVGLVMSSIISSLGRHSDFSATTVIRPVFVSVAFAAVLPLICLYIVKPMTRQTYKLIKSKRGTQFHRLLTTESAALVLHALVLAALVTASSYAGTSVLFAAYLAGAAISWWDGLCFELRNADAQNTLEPVDGTDLVGSSQNGESSGAMDSKAHSMPQKPRAHRKQSGENNTSSSPKPREPQQPVPTPSTRQAVPSYDHLRGTHIFEKYYLPALQTVLKPFFFASIGFAIPITQMFSGTVVWRGIVYSIIMVIAKLFCGLCLIRVAGPAVSLKFLLKHLPKTISGCWPLIRTQSKTPGTSSTRGGPRSQSTTTVATAAPKQRSSPRIAKPTSLYPAAMLGSAMVARGEIGFLICSVAESDGVFGATENGQSSELFLVVTWAILLCTLLGPIAVGLMVKRVKRLQELERSIQTGKEDPLGIWGVIPSQAASH</sequence>
<evidence type="ECO:0000256" key="7">
    <source>
        <dbReference type="ARBA" id="ARBA00023065"/>
    </source>
</evidence>
<evidence type="ECO:0000256" key="9">
    <source>
        <dbReference type="ARBA" id="ARBA00023201"/>
    </source>
</evidence>
<dbReference type="InterPro" id="IPR038770">
    <property type="entry name" value="Na+/solute_symporter_sf"/>
</dbReference>